<accession>A0A915DKK8</accession>
<sequence length="194" mass="21495">MEEESSSISSSGSTSAVLQRLTEQNRAMLSRAEDLLKTMSESMSEYFSIKSFRFVNEIDSFVAWIEREIESLDCEITELESINFSSEEIIDFGHVEKMDKGCERVSKLKAELDSLNAQAEAVKTKLISQQISVMATTVRDQKSLSAFTATSTSHLSLPSVMLNGSEIVAEDLITAIENLHLTKEDVKTAIEVLG</sequence>
<dbReference type="WBParaSite" id="jg21043">
    <property type="protein sequence ID" value="jg21043"/>
    <property type="gene ID" value="jg21043"/>
</dbReference>
<evidence type="ECO:0000256" key="1">
    <source>
        <dbReference type="SAM" id="Coils"/>
    </source>
</evidence>
<evidence type="ECO:0000313" key="2">
    <source>
        <dbReference type="Proteomes" id="UP000887574"/>
    </source>
</evidence>
<name>A0A915DKK8_9BILA</name>
<keyword evidence="1" id="KW-0175">Coiled coil</keyword>
<keyword evidence="2" id="KW-1185">Reference proteome</keyword>
<organism evidence="2 3">
    <name type="scientific">Ditylenchus dipsaci</name>
    <dbReference type="NCBI Taxonomy" id="166011"/>
    <lineage>
        <taxon>Eukaryota</taxon>
        <taxon>Metazoa</taxon>
        <taxon>Ecdysozoa</taxon>
        <taxon>Nematoda</taxon>
        <taxon>Chromadorea</taxon>
        <taxon>Rhabditida</taxon>
        <taxon>Tylenchina</taxon>
        <taxon>Tylenchomorpha</taxon>
        <taxon>Sphaerularioidea</taxon>
        <taxon>Anguinidae</taxon>
        <taxon>Anguininae</taxon>
        <taxon>Ditylenchus</taxon>
    </lineage>
</organism>
<protein>
    <submittedName>
        <fullName evidence="3">Uncharacterized protein</fullName>
    </submittedName>
</protein>
<dbReference type="AlphaFoldDB" id="A0A915DKK8"/>
<proteinExistence type="predicted"/>
<reference evidence="3" key="1">
    <citation type="submission" date="2022-11" db="UniProtKB">
        <authorList>
            <consortium name="WormBaseParasite"/>
        </authorList>
    </citation>
    <scope>IDENTIFICATION</scope>
</reference>
<feature type="coiled-coil region" evidence="1">
    <location>
        <begin position="98"/>
        <end position="125"/>
    </location>
</feature>
<dbReference type="Proteomes" id="UP000887574">
    <property type="component" value="Unplaced"/>
</dbReference>
<evidence type="ECO:0000313" key="3">
    <source>
        <dbReference type="WBParaSite" id="jg21043"/>
    </source>
</evidence>